<sequence length="364" mass="38577">MPGPRSLPPAARLVDRLADATLWLTAALHLLAALSLLAVLATLSPARAEPPACSGRNILERLERDDPAAFATLRAEADAVPNGKGIFWRIEKPGTAPSWLLGTMHVTDPRVLAMPEPARAAFAAAETVIVESDEIADEKKAAAAILARPDLTMFTDGRTITDLVDAEDAETLTEGLKRRGLSLAAVGRMKPWMIASFVALPPCEIARKTAGAAFLDQKLAKDAIAQGKALKGLETLVEQISALDSLPLGPQVQGLVQTLALGDGLEDVIETMSRLYLSGDTGMIMPMMRAAAPEEGDDAAAYAEFEQRIIIDRNHTMAERAAPLLAAGNVFMAVGALHLSGEEGLVSLLARQGFTVTPETVKPQ</sequence>
<dbReference type="InterPro" id="IPR047111">
    <property type="entry name" value="YbaP-like"/>
</dbReference>
<dbReference type="InterPro" id="IPR002816">
    <property type="entry name" value="TraB/PrgY/GumN_fam"/>
</dbReference>
<gene>
    <name evidence="1" type="ORF">ACFOHH_03715</name>
</gene>
<accession>A0ABV7DBA8</accession>
<keyword evidence="2" id="KW-1185">Reference proteome</keyword>
<dbReference type="CDD" id="cd14789">
    <property type="entry name" value="Tiki"/>
    <property type="match status" value="1"/>
</dbReference>
<dbReference type="Proteomes" id="UP001595377">
    <property type="component" value="Unassembled WGS sequence"/>
</dbReference>
<dbReference type="RefSeq" id="WP_257314945.1">
    <property type="nucleotide sequence ID" value="NZ_JANFDG010000008.1"/>
</dbReference>
<name>A0ABV7DBA8_9HYPH</name>
<dbReference type="EMBL" id="JBHRSP010000005">
    <property type="protein sequence ID" value="MFC3072205.1"/>
    <property type="molecule type" value="Genomic_DNA"/>
</dbReference>
<comment type="caution">
    <text evidence="1">The sequence shown here is derived from an EMBL/GenBank/DDBJ whole genome shotgun (WGS) entry which is preliminary data.</text>
</comment>
<proteinExistence type="predicted"/>
<evidence type="ECO:0000313" key="1">
    <source>
        <dbReference type="EMBL" id="MFC3072205.1"/>
    </source>
</evidence>
<reference evidence="2" key="1">
    <citation type="journal article" date="2019" name="Int. J. Syst. Evol. Microbiol.">
        <title>The Global Catalogue of Microorganisms (GCM) 10K type strain sequencing project: providing services to taxonomists for standard genome sequencing and annotation.</title>
        <authorList>
            <consortium name="The Broad Institute Genomics Platform"/>
            <consortium name="The Broad Institute Genome Sequencing Center for Infectious Disease"/>
            <person name="Wu L."/>
            <person name="Ma J."/>
        </authorList>
    </citation>
    <scope>NUCLEOTIDE SEQUENCE [LARGE SCALE GENOMIC DNA]</scope>
    <source>
        <strain evidence="2">KCTC 52677</strain>
    </source>
</reference>
<evidence type="ECO:0000313" key="2">
    <source>
        <dbReference type="Proteomes" id="UP001595377"/>
    </source>
</evidence>
<dbReference type="PANTHER" id="PTHR40590:SF1">
    <property type="entry name" value="CYTOPLASMIC PROTEIN"/>
    <property type="match status" value="1"/>
</dbReference>
<dbReference type="Pfam" id="PF01963">
    <property type="entry name" value="TraB_PrgY_gumN"/>
    <property type="match status" value="1"/>
</dbReference>
<organism evidence="1 2">
    <name type="scientific">Shinella pollutisoli</name>
    <dbReference type="NCBI Taxonomy" id="2250594"/>
    <lineage>
        <taxon>Bacteria</taxon>
        <taxon>Pseudomonadati</taxon>
        <taxon>Pseudomonadota</taxon>
        <taxon>Alphaproteobacteria</taxon>
        <taxon>Hyphomicrobiales</taxon>
        <taxon>Rhizobiaceae</taxon>
        <taxon>Shinella</taxon>
    </lineage>
</organism>
<dbReference type="PANTHER" id="PTHR40590">
    <property type="entry name" value="CYTOPLASMIC PROTEIN-RELATED"/>
    <property type="match status" value="1"/>
</dbReference>
<protein>
    <submittedName>
        <fullName evidence="1">TraB/GumN family protein</fullName>
    </submittedName>
</protein>